<accession>A0A918EKP9</accession>
<sequence length="205" mass="22716">MQPLPDDLAQNRAGDAVRRKIRELQPNPLLRLVDRWSAEPKLRSWKDGLVGERLTGKRLDRLRGRGWFTLHAIQWATGTDIDHIAIGPAGVFTINSKRHPGKTVWYGDIAITINGSRTRHIAASQSEARRVSRVLSRHCGIDVPVRPVISVVHAAKLTVKGANPPVLVLEVEHIDRVLSGLSPVLSPDQAAHIYSVARQARTWTG</sequence>
<evidence type="ECO:0000313" key="3">
    <source>
        <dbReference type="Proteomes" id="UP000654123"/>
    </source>
</evidence>
<reference evidence="2" key="2">
    <citation type="submission" date="2020-09" db="EMBL/GenBank/DDBJ databases">
        <authorList>
            <person name="Sun Q."/>
            <person name="Ohkuma M."/>
        </authorList>
    </citation>
    <scope>NUCLEOTIDE SEQUENCE</scope>
    <source>
        <strain evidence="2">JCM 4335</strain>
    </source>
</reference>
<comment type="caution">
    <text evidence="2">The sequence shown here is derived from an EMBL/GenBank/DDBJ whole genome shotgun (WGS) entry which is preliminary data.</text>
</comment>
<keyword evidence="3" id="KW-1185">Reference proteome</keyword>
<reference evidence="2" key="1">
    <citation type="journal article" date="2014" name="Int. J. Syst. Evol. Microbiol.">
        <title>Complete genome sequence of Corynebacterium casei LMG S-19264T (=DSM 44701T), isolated from a smear-ripened cheese.</title>
        <authorList>
            <consortium name="US DOE Joint Genome Institute (JGI-PGF)"/>
            <person name="Walter F."/>
            <person name="Albersmeier A."/>
            <person name="Kalinowski J."/>
            <person name="Ruckert C."/>
        </authorList>
    </citation>
    <scope>NUCLEOTIDE SEQUENCE</scope>
    <source>
        <strain evidence="2">JCM 4335</strain>
    </source>
</reference>
<evidence type="ECO:0000313" key="2">
    <source>
        <dbReference type="EMBL" id="GGQ15738.1"/>
    </source>
</evidence>
<protein>
    <recommendedName>
        <fullName evidence="1">NERD domain-containing protein</fullName>
    </recommendedName>
</protein>
<name>A0A918EKP9_9ACTN</name>
<dbReference type="EMBL" id="BMSV01000007">
    <property type="protein sequence ID" value="GGQ15738.1"/>
    <property type="molecule type" value="Genomic_DNA"/>
</dbReference>
<dbReference type="InterPro" id="IPR011528">
    <property type="entry name" value="NERD"/>
</dbReference>
<evidence type="ECO:0000259" key="1">
    <source>
        <dbReference type="PROSITE" id="PS50965"/>
    </source>
</evidence>
<proteinExistence type="predicted"/>
<dbReference type="RefSeq" id="WP_189535460.1">
    <property type="nucleotide sequence ID" value="NZ_BMSV01000007.1"/>
</dbReference>
<gene>
    <name evidence="2" type="ORF">GCM10010249_38020</name>
</gene>
<dbReference type="Pfam" id="PF08378">
    <property type="entry name" value="NERD"/>
    <property type="match status" value="1"/>
</dbReference>
<dbReference type="Proteomes" id="UP000654123">
    <property type="component" value="Unassembled WGS sequence"/>
</dbReference>
<feature type="domain" description="NERD" evidence="1">
    <location>
        <begin position="47"/>
        <end position="158"/>
    </location>
</feature>
<dbReference type="AlphaFoldDB" id="A0A918EKP9"/>
<organism evidence="2 3">
    <name type="scientific">Streptomyces roseolilacinus</name>
    <dbReference type="NCBI Taxonomy" id="66904"/>
    <lineage>
        <taxon>Bacteria</taxon>
        <taxon>Bacillati</taxon>
        <taxon>Actinomycetota</taxon>
        <taxon>Actinomycetes</taxon>
        <taxon>Kitasatosporales</taxon>
        <taxon>Streptomycetaceae</taxon>
        <taxon>Streptomyces</taxon>
    </lineage>
</organism>
<dbReference type="PROSITE" id="PS50965">
    <property type="entry name" value="NERD"/>
    <property type="match status" value="1"/>
</dbReference>